<proteinExistence type="inferred from homology"/>
<evidence type="ECO:0000313" key="5">
    <source>
        <dbReference type="EMBL" id="SVA14336.1"/>
    </source>
</evidence>
<dbReference type="InterPro" id="IPR018833">
    <property type="entry name" value="Rv2993c-like_N"/>
</dbReference>
<dbReference type="FunFam" id="3.90.850.10:FF:000002">
    <property type="entry name" value="2-hydroxyhepta-2,4-diene-1,7-dioate isomerase"/>
    <property type="match status" value="1"/>
</dbReference>
<evidence type="ECO:0008006" key="6">
    <source>
        <dbReference type="Google" id="ProtNLM"/>
    </source>
</evidence>
<comment type="similarity">
    <text evidence="1">Belongs to the FAH family.</text>
</comment>
<evidence type="ECO:0000256" key="1">
    <source>
        <dbReference type="ARBA" id="ARBA00010211"/>
    </source>
</evidence>
<protein>
    <recommendedName>
        <fullName evidence="6">Fumarylacetoacetase-like C-terminal domain-containing protein</fullName>
    </recommendedName>
</protein>
<reference evidence="5" key="1">
    <citation type="submission" date="2018-05" db="EMBL/GenBank/DDBJ databases">
        <authorList>
            <person name="Lanie J.A."/>
            <person name="Ng W.-L."/>
            <person name="Kazmierczak K.M."/>
            <person name="Andrzejewski T.M."/>
            <person name="Davidsen T.M."/>
            <person name="Wayne K.J."/>
            <person name="Tettelin H."/>
            <person name="Glass J.I."/>
            <person name="Rusch D."/>
            <person name="Podicherti R."/>
            <person name="Tsui H.-C.T."/>
            <person name="Winkler M.E."/>
        </authorList>
    </citation>
    <scope>NUCLEOTIDE SEQUENCE</scope>
</reference>
<dbReference type="InterPro" id="IPR051121">
    <property type="entry name" value="FAH"/>
</dbReference>
<sequence length="256" mass="27196">MTTYARFAINGAVLHGIVEGDAIKEISGSPLNDYSETGNSHNLEDVKLLPPVAPRKIVAIGLNYRSHLGDKPGPAAPEPFLKSSTTVVGQGDNIVIPKIAIDEGVKIQPEAELALVIGKDCKGATQANALDYVFAYTCGNDVSARDWQANDLQWARAKSSDTFGPIGPWMTTDLDPTNIQVICRVNGEEKQNQNTSDLLHPVTRIIEYVSSVITLEVGDVVMTGTPGTPGDIHPGDVVEVELSGVGVLTNPVVAES</sequence>
<keyword evidence="2" id="KW-0479">Metal-binding</keyword>
<dbReference type="InterPro" id="IPR036663">
    <property type="entry name" value="Fumarylacetoacetase_C_sf"/>
</dbReference>
<gene>
    <name evidence="5" type="ORF">METZ01_LOCUS67190</name>
</gene>
<evidence type="ECO:0000259" key="3">
    <source>
        <dbReference type="Pfam" id="PF01557"/>
    </source>
</evidence>
<dbReference type="Gene3D" id="2.30.30.370">
    <property type="entry name" value="FAH"/>
    <property type="match status" value="1"/>
</dbReference>
<dbReference type="Gene3D" id="3.90.850.10">
    <property type="entry name" value="Fumarylacetoacetase-like, C-terminal domain"/>
    <property type="match status" value="1"/>
</dbReference>
<dbReference type="GO" id="GO:0016853">
    <property type="term" value="F:isomerase activity"/>
    <property type="evidence" value="ECO:0007669"/>
    <property type="project" value="UniProtKB-ARBA"/>
</dbReference>
<feature type="domain" description="Fumarylacetoacetase-like C-terminal" evidence="3">
    <location>
        <begin position="56"/>
        <end position="253"/>
    </location>
</feature>
<dbReference type="InterPro" id="IPR011234">
    <property type="entry name" value="Fumarylacetoacetase-like_C"/>
</dbReference>
<evidence type="ECO:0000259" key="4">
    <source>
        <dbReference type="Pfam" id="PF10370"/>
    </source>
</evidence>
<feature type="domain" description="Rv2993c-like N-terminal" evidence="4">
    <location>
        <begin position="4"/>
        <end position="51"/>
    </location>
</feature>
<dbReference type="Pfam" id="PF10370">
    <property type="entry name" value="Rv2993c-like_N"/>
    <property type="match status" value="1"/>
</dbReference>
<dbReference type="EMBL" id="UINC01004438">
    <property type="protein sequence ID" value="SVA14336.1"/>
    <property type="molecule type" value="Genomic_DNA"/>
</dbReference>
<dbReference type="GO" id="GO:0046872">
    <property type="term" value="F:metal ion binding"/>
    <property type="evidence" value="ECO:0007669"/>
    <property type="project" value="UniProtKB-KW"/>
</dbReference>
<accession>A0A381TDY5</accession>
<organism evidence="5">
    <name type="scientific">marine metagenome</name>
    <dbReference type="NCBI Taxonomy" id="408172"/>
    <lineage>
        <taxon>unclassified sequences</taxon>
        <taxon>metagenomes</taxon>
        <taxon>ecological metagenomes</taxon>
    </lineage>
</organism>
<dbReference type="PANTHER" id="PTHR42796:SF4">
    <property type="entry name" value="FUMARYLACETOACETATE HYDROLASE DOMAIN-CONTAINING PROTEIN 2A"/>
    <property type="match status" value="1"/>
</dbReference>
<name>A0A381TDY5_9ZZZZ</name>
<dbReference type="GO" id="GO:0019752">
    <property type="term" value="P:carboxylic acid metabolic process"/>
    <property type="evidence" value="ECO:0007669"/>
    <property type="project" value="UniProtKB-ARBA"/>
</dbReference>
<dbReference type="AlphaFoldDB" id="A0A381TDY5"/>
<dbReference type="PANTHER" id="PTHR42796">
    <property type="entry name" value="FUMARYLACETOACETATE HYDROLASE DOMAIN-CONTAINING PROTEIN 2A-RELATED"/>
    <property type="match status" value="1"/>
</dbReference>
<dbReference type="SUPFAM" id="SSF56529">
    <property type="entry name" value="FAH"/>
    <property type="match status" value="1"/>
</dbReference>
<dbReference type="Pfam" id="PF01557">
    <property type="entry name" value="FAA_hydrolase"/>
    <property type="match status" value="1"/>
</dbReference>
<evidence type="ECO:0000256" key="2">
    <source>
        <dbReference type="ARBA" id="ARBA00022723"/>
    </source>
</evidence>